<sequence length="234" mass="27921">MSELIEKIHYKELSLMDFEENYAGKKPLIITGLVDSWPSRDWDTDYLQSNYGEREIIIRKSGYDQEKKFYKSKLGKFIGILNDNPEKLYCDWPFSIMGNEDLESYFESPSLFNHNTIKTKNNKKLKWIFLGSVGTGTPIHQDFEKSHNWNAVVFGQKKWIFFSPDDTEYVKDLKHDLFDLDLKEDSTFKYTKPYIVDQFSGELMYTPKNWWHTVRNIKTSFSVSENFWYKDEKE</sequence>
<dbReference type="SUPFAM" id="SSF51197">
    <property type="entry name" value="Clavaminate synthase-like"/>
    <property type="match status" value="1"/>
</dbReference>
<protein>
    <submittedName>
        <fullName evidence="2">Cupin-like domain-containing protein</fullName>
    </submittedName>
</protein>
<comment type="caution">
    <text evidence="2">The sequence shown here is derived from an EMBL/GenBank/DDBJ whole genome shotgun (WGS) entry which is preliminary data.</text>
</comment>
<dbReference type="InterPro" id="IPR041667">
    <property type="entry name" value="Cupin_8"/>
</dbReference>
<dbReference type="Pfam" id="PF13621">
    <property type="entry name" value="Cupin_8"/>
    <property type="match status" value="1"/>
</dbReference>
<dbReference type="InterPro" id="IPR003347">
    <property type="entry name" value="JmjC_dom"/>
</dbReference>
<name>A0AAW7IM07_9BACI</name>
<evidence type="ECO:0000313" key="3">
    <source>
        <dbReference type="Proteomes" id="UP001234602"/>
    </source>
</evidence>
<gene>
    <name evidence="2" type="ORF">QUF89_08820</name>
</gene>
<dbReference type="Gene3D" id="2.60.120.650">
    <property type="entry name" value="Cupin"/>
    <property type="match status" value="1"/>
</dbReference>
<dbReference type="Proteomes" id="UP001234602">
    <property type="component" value="Unassembled WGS sequence"/>
</dbReference>
<proteinExistence type="predicted"/>
<organism evidence="2 3">
    <name type="scientific">Peribacillus simplex</name>
    <dbReference type="NCBI Taxonomy" id="1478"/>
    <lineage>
        <taxon>Bacteria</taxon>
        <taxon>Bacillati</taxon>
        <taxon>Bacillota</taxon>
        <taxon>Bacilli</taxon>
        <taxon>Bacillales</taxon>
        <taxon>Bacillaceae</taxon>
        <taxon>Peribacillus</taxon>
    </lineage>
</organism>
<dbReference type="InterPro" id="IPR050910">
    <property type="entry name" value="JMJD6_ArgDemeth/LysHydrox"/>
</dbReference>
<dbReference type="PANTHER" id="PTHR12480">
    <property type="entry name" value="ARGININE DEMETHYLASE AND LYSYL-HYDROXYLASE JMJD"/>
    <property type="match status" value="1"/>
</dbReference>
<reference evidence="2" key="1">
    <citation type="submission" date="2023-06" db="EMBL/GenBank/DDBJ databases">
        <title>Comparative genomics of Bacillaceae isolates and their secondary metabolite potential.</title>
        <authorList>
            <person name="Song L."/>
            <person name="Nielsen L.J."/>
            <person name="Mohite O."/>
            <person name="Xu X."/>
            <person name="Weber T."/>
            <person name="Kovacs A.T."/>
        </authorList>
    </citation>
    <scope>NUCLEOTIDE SEQUENCE</scope>
    <source>
        <strain evidence="2">D8_B_37</strain>
    </source>
</reference>
<feature type="domain" description="JmjC" evidence="1">
    <location>
        <begin position="97"/>
        <end position="234"/>
    </location>
</feature>
<accession>A0AAW7IM07</accession>
<dbReference type="SMART" id="SM00558">
    <property type="entry name" value="JmjC"/>
    <property type="match status" value="1"/>
</dbReference>
<evidence type="ECO:0000259" key="1">
    <source>
        <dbReference type="PROSITE" id="PS51184"/>
    </source>
</evidence>
<dbReference type="AlphaFoldDB" id="A0AAW7IM07"/>
<evidence type="ECO:0000313" key="2">
    <source>
        <dbReference type="EMBL" id="MDM5452286.1"/>
    </source>
</evidence>
<dbReference type="EMBL" id="JAUCEY010000008">
    <property type="protein sequence ID" value="MDM5452286.1"/>
    <property type="molecule type" value="Genomic_DNA"/>
</dbReference>
<dbReference type="PROSITE" id="PS51184">
    <property type="entry name" value="JMJC"/>
    <property type="match status" value="1"/>
</dbReference>